<dbReference type="EMBL" id="CAETWZ010000076">
    <property type="protein sequence ID" value="CAB4368048.1"/>
    <property type="molecule type" value="Genomic_DNA"/>
</dbReference>
<gene>
    <name evidence="2" type="ORF">UFOPK2334_00906</name>
    <name evidence="3" type="ORF">UFOPK2870_00868</name>
    <name evidence="1" type="ORF">UFOPK4179_00842</name>
    <name evidence="4" type="ORF">UFOPK4293_01420</name>
</gene>
<evidence type="ECO:0000313" key="2">
    <source>
        <dbReference type="EMBL" id="CAB4677076.1"/>
    </source>
</evidence>
<protein>
    <submittedName>
        <fullName evidence="2">Unannotated protein</fullName>
    </submittedName>
</protein>
<evidence type="ECO:0000313" key="4">
    <source>
        <dbReference type="EMBL" id="CAB5055836.1"/>
    </source>
</evidence>
<dbReference type="EMBL" id="CAEZXA010000073">
    <property type="protein sequence ID" value="CAB4677076.1"/>
    <property type="molecule type" value="Genomic_DNA"/>
</dbReference>
<dbReference type="EMBL" id="CAFBQH010000109">
    <property type="protein sequence ID" value="CAB5055836.1"/>
    <property type="molecule type" value="Genomic_DNA"/>
</dbReference>
<accession>A0A6J6MTA5</accession>
<name>A0A6J6MTA5_9ZZZZ</name>
<proteinExistence type="predicted"/>
<dbReference type="AlphaFoldDB" id="A0A6J6MTA5"/>
<sequence length="133" mass="14054">MMLPSEARHDRGETSIQAVLLVPIVLGIFLLGVHATALGHGSHVASAAAIRGAQVAAFSDSSGNDVVKALNEVEQVVTDLGSHMSVAPAIRIESKTVTVTVSVEVQSVVPFLPRSVSRTATVSREQFLQEQDR</sequence>
<evidence type="ECO:0000313" key="1">
    <source>
        <dbReference type="EMBL" id="CAB4368048.1"/>
    </source>
</evidence>
<dbReference type="EMBL" id="CAEZZL010000065">
    <property type="protein sequence ID" value="CAB4764052.1"/>
    <property type="molecule type" value="Genomic_DNA"/>
</dbReference>
<evidence type="ECO:0000313" key="3">
    <source>
        <dbReference type="EMBL" id="CAB4764052.1"/>
    </source>
</evidence>
<reference evidence="2" key="1">
    <citation type="submission" date="2020-05" db="EMBL/GenBank/DDBJ databases">
        <authorList>
            <person name="Chiriac C."/>
            <person name="Salcher M."/>
            <person name="Ghai R."/>
            <person name="Kavagutti S V."/>
        </authorList>
    </citation>
    <scope>NUCLEOTIDE SEQUENCE</scope>
</reference>
<organism evidence="2">
    <name type="scientific">freshwater metagenome</name>
    <dbReference type="NCBI Taxonomy" id="449393"/>
    <lineage>
        <taxon>unclassified sequences</taxon>
        <taxon>metagenomes</taxon>
        <taxon>ecological metagenomes</taxon>
    </lineage>
</organism>